<keyword evidence="3" id="KW-1185">Reference proteome</keyword>
<dbReference type="Proteomes" id="UP000789831">
    <property type="component" value="Unassembled WGS sequence"/>
</dbReference>
<accession>A0A9N9EEM0</accession>
<feature type="domain" description="Ysc84 actin-binding" evidence="1">
    <location>
        <begin position="124"/>
        <end position="251"/>
    </location>
</feature>
<dbReference type="OrthoDB" id="443981at2759"/>
<evidence type="ECO:0000313" key="2">
    <source>
        <dbReference type="EMBL" id="CAG8668830.1"/>
    </source>
</evidence>
<reference evidence="2" key="1">
    <citation type="submission" date="2021-06" db="EMBL/GenBank/DDBJ databases">
        <authorList>
            <person name="Kallberg Y."/>
            <person name="Tangrot J."/>
            <person name="Rosling A."/>
        </authorList>
    </citation>
    <scope>NUCLEOTIDE SEQUENCE</scope>
    <source>
        <strain evidence="2">MT106</strain>
    </source>
</reference>
<proteinExistence type="predicted"/>
<dbReference type="GO" id="GO:0051015">
    <property type="term" value="F:actin filament binding"/>
    <property type="evidence" value="ECO:0007669"/>
    <property type="project" value="TreeGrafter"/>
</dbReference>
<dbReference type="PANTHER" id="PTHR15629:SF7">
    <property type="entry name" value="YSC84 ACTIN-BINDING DOMAIN-CONTAINING PROTEIN"/>
    <property type="match status" value="1"/>
</dbReference>
<dbReference type="InterPro" id="IPR007461">
    <property type="entry name" value="Ysc84_actin-binding"/>
</dbReference>
<dbReference type="EMBL" id="CAJVPL010007283">
    <property type="protein sequence ID" value="CAG8668830.1"/>
    <property type="molecule type" value="Genomic_DNA"/>
</dbReference>
<dbReference type="PANTHER" id="PTHR15629">
    <property type="entry name" value="SH3YL1 PROTEIN"/>
    <property type="match status" value="1"/>
</dbReference>
<dbReference type="AlphaFoldDB" id="A0A9N9EEM0"/>
<evidence type="ECO:0000259" key="1">
    <source>
        <dbReference type="Pfam" id="PF04366"/>
    </source>
</evidence>
<gene>
    <name evidence="2" type="ORF">AGERDE_LOCUS12161</name>
</gene>
<evidence type="ECO:0000313" key="3">
    <source>
        <dbReference type="Proteomes" id="UP000789831"/>
    </source>
</evidence>
<dbReference type="InterPro" id="IPR051702">
    <property type="entry name" value="SH3_domain_YSC84-like"/>
</dbReference>
<dbReference type="GO" id="GO:0051666">
    <property type="term" value="P:actin cortical patch localization"/>
    <property type="evidence" value="ECO:0007669"/>
    <property type="project" value="TreeGrafter"/>
</dbReference>
<comment type="caution">
    <text evidence="2">The sequence shown here is derived from an EMBL/GenBank/DDBJ whole genome shotgun (WGS) entry which is preliminary data.</text>
</comment>
<dbReference type="Pfam" id="PF04366">
    <property type="entry name" value="Ysc84"/>
    <property type="match status" value="1"/>
</dbReference>
<name>A0A9N9EEM0_9GLOM</name>
<organism evidence="2 3">
    <name type="scientific">Ambispora gerdemannii</name>
    <dbReference type="NCBI Taxonomy" id="144530"/>
    <lineage>
        <taxon>Eukaryota</taxon>
        <taxon>Fungi</taxon>
        <taxon>Fungi incertae sedis</taxon>
        <taxon>Mucoromycota</taxon>
        <taxon>Glomeromycotina</taxon>
        <taxon>Glomeromycetes</taxon>
        <taxon>Archaeosporales</taxon>
        <taxon>Ambisporaceae</taxon>
        <taxon>Ambispora</taxon>
    </lineage>
</organism>
<feature type="non-terminal residue" evidence="2">
    <location>
        <position position="269"/>
    </location>
</feature>
<dbReference type="GO" id="GO:0035091">
    <property type="term" value="F:phosphatidylinositol binding"/>
    <property type="evidence" value="ECO:0007669"/>
    <property type="project" value="TreeGrafter"/>
</dbReference>
<protein>
    <submittedName>
        <fullName evidence="2">4517_t:CDS:1</fullName>
    </submittedName>
</protein>
<sequence length="269" mass="28391">MMNTLQQGIQAGVGEATRLAGVAQTEITKAAQQNNVNSPLPSDFSSEVEKARKILSVFTDPETPGNTLENIIPKEVIKNAKGLAIFTIFKAGMFWAGRVGSGVVVARLKDSDEWSSPSCISIGGLGFGMQMGADVSDFVIVLNTPEAVKAFSRDDNVTLGGNLSVTAGPVAVGTTVSGTMVEGTPTALYSYSKSKGLFAGISVDGTILRERKDTNRTFYQKEVSAEQILTGEVEVPEGQSIISALIETIKKAEYTSEVLEETEASATIG</sequence>
<dbReference type="GO" id="GO:0051017">
    <property type="term" value="P:actin filament bundle assembly"/>
    <property type="evidence" value="ECO:0007669"/>
    <property type="project" value="TreeGrafter"/>
</dbReference>
<dbReference type="GO" id="GO:0030479">
    <property type="term" value="C:actin cortical patch"/>
    <property type="evidence" value="ECO:0007669"/>
    <property type="project" value="TreeGrafter"/>
</dbReference>